<evidence type="ECO:0000313" key="3">
    <source>
        <dbReference type="EMBL" id="CAB4322649.1"/>
    </source>
</evidence>
<dbReference type="AlphaFoldDB" id="A0A6J5YFW3"/>
<dbReference type="CDD" id="cd01097">
    <property type="entry name" value="Tetrahydromethanopterin_reductase"/>
    <property type="match status" value="1"/>
</dbReference>
<keyword evidence="1" id="KW-0560">Oxidoreductase</keyword>
<dbReference type="Pfam" id="PF00296">
    <property type="entry name" value="Bac_luciferase"/>
    <property type="match status" value="1"/>
</dbReference>
<evidence type="ECO:0000256" key="1">
    <source>
        <dbReference type="ARBA" id="ARBA00023002"/>
    </source>
</evidence>
<gene>
    <name evidence="3" type="ORF">UFOPK1392_00385</name>
    <name evidence="4" type="ORF">UFOPK3733_00345</name>
</gene>
<proteinExistence type="predicted"/>
<protein>
    <submittedName>
        <fullName evidence="3">Unannotated protein</fullName>
    </submittedName>
</protein>
<dbReference type="InterPro" id="IPR050564">
    <property type="entry name" value="F420-G6PD/mer"/>
</dbReference>
<dbReference type="SUPFAM" id="SSF51679">
    <property type="entry name" value="Bacterial luciferase-like"/>
    <property type="match status" value="1"/>
</dbReference>
<organism evidence="3">
    <name type="scientific">freshwater metagenome</name>
    <dbReference type="NCBI Taxonomy" id="449393"/>
    <lineage>
        <taxon>unclassified sequences</taxon>
        <taxon>metagenomes</taxon>
        <taxon>ecological metagenomes</taxon>
    </lineage>
</organism>
<feature type="domain" description="Luciferase-like" evidence="2">
    <location>
        <begin position="17"/>
        <end position="299"/>
    </location>
</feature>
<reference evidence="3" key="1">
    <citation type="submission" date="2020-05" db="EMBL/GenBank/DDBJ databases">
        <authorList>
            <person name="Chiriac C."/>
            <person name="Salcher M."/>
            <person name="Ghai R."/>
            <person name="Kavagutti S V."/>
        </authorList>
    </citation>
    <scope>NUCLEOTIDE SEQUENCE</scope>
</reference>
<dbReference type="PANTHER" id="PTHR43244:SF1">
    <property type="entry name" value="5,10-METHYLENETETRAHYDROMETHANOPTERIN REDUCTASE"/>
    <property type="match status" value="1"/>
</dbReference>
<dbReference type="EMBL" id="CAFBNC010000009">
    <property type="protein sequence ID" value="CAB4925564.1"/>
    <property type="molecule type" value="Genomic_DNA"/>
</dbReference>
<dbReference type="InterPro" id="IPR022526">
    <property type="entry name" value="F420_Rv3093c"/>
</dbReference>
<dbReference type="Gene3D" id="3.20.20.30">
    <property type="entry name" value="Luciferase-like domain"/>
    <property type="match status" value="1"/>
</dbReference>
<name>A0A6J5YFW3_9ZZZZ</name>
<dbReference type="InterPro" id="IPR036661">
    <property type="entry name" value="Luciferase-like_sf"/>
</dbReference>
<accession>A0A6J5YFW3</accession>
<evidence type="ECO:0000313" key="4">
    <source>
        <dbReference type="EMBL" id="CAB4925564.1"/>
    </source>
</evidence>
<dbReference type="InterPro" id="IPR011251">
    <property type="entry name" value="Luciferase-like_dom"/>
</dbReference>
<evidence type="ECO:0000259" key="2">
    <source>
        <dbReference type="Pfam" id="PF00296"/>
    </source>
</evidence>
<dbReference type="NCBIfam" id="TIGR03841">
    <property type="entry name" value="F420_Rv3093c"/>
    <property type="match status" value="1"/>
</dbReference>
<sequence>MNAYRGYGITIPLDRVPLHEQRSWIEDLAAAGYTDAWSAETDGTDAFTPLALTSQWAPSLRLGTAIVPAFTRGPALIAQSAASLASAAPGRFVLGLGTSSDVIVSRWNGIAFDEPYKRMRDTLRFVRAALTGEKVTETYDTFSIRGFRLTAVPSEPVPILVAALREGMLNLAGREGDGAIINWLSADDVARVAPIVQAHGDDKEIVARIFVVPSEDAETVRAQGRFAIAAYLNVPVYRAFHEWLGRGPQLQGMWDAWAAGDRAKALELIPDEVVDALIVHGSPEQCRAHIQRYVDNGVTTPALAVLGMAGVDVRTASLELVPR</sequence>
<dbReference type="PANTHER" id="PTHR43244">
    <property type="match status" value="1"/>
</dbReference>
<dbReference type="GO" id="GO:0016705">
    <property type="term" value="F:oxidoreductase activity, acting on paired donors, with incorporation or reduction of molecular oxygen"/>
    <property type="evidence" value="ECO:0007669"/>
    <property type="project" value="InterPro"/>
</dbReference>
<dbReference type="EMBL" id="CAEMXZ010000010">
    <property type="protein sequence ID" value="CAB4322649.1"/>
    <property type="molecule type" value="Genomic_DNA"/>
</dbReference>